<name>A0A0H2SK92_9AGAM</name>
<feature type="transmembrane region" description="Helical" evidence="1">
    <location>
        <begin position="20"/>
        <end position="38"/>
    </location>
</feature>
<dbReference type="AlphaFoldDB" id="A0A0H2SK92"/>
<dbReference type="Pfam" id="PF20151">
    <property type="entry name" value="DUF6533"/>
    <property type="match status" value="1"/>
</dbReference>
<dbReference type="InterPro" id="IPR045340">
    <property type="entry name" value="DUF6533"/>
</dbReference>
<feature type="transmembrane region" description="Helical" evidence="1">
    <location>
        <begin position="176"/>
        <end position="195"/>
    </location>
</feature>
<feature type="domain" description="DUF6533" evidence="2">
    <location>
        <begin position="23"/>
        <end position="69"/>
    </location>
</feature>
<feature type="transmembrane region" description="Helical" evidence="1">
    <location>
        <begin position="216"/>
        <end position="243"/>
    </location>
</feature>
<evidence type="ECO:0000256" key="1">
    <source>
        <dbReference type="SAM" id="Phobius"/>
    </source>
</evidence>
<keyword evidence="1" id="KW-0812">Transmembrane</keyword>
<feature type="transmembrane region" description="Helical" evidence="1">
    <location>
        <begin position="91"/>
        <end position="113"/>
    </location>
</feature>
<dbReference type="OrthoDB" id="3350812at2759"/>
<evidence type="ECO:0000259" key="2">
    <source>
        <dbReference type="Pfam" id="PF20151"/>
    </source>
</evidence>
<dbReference type="InParanoid" id="A0A0H2SK92"/>
<gene>
    <name evidence="3" type="ORF">SCHPADRAFT_163975</name>
</gene>
<sequence length="282" mass="31347">MSLPLVISELFGPVVSDAVLVKYFHVASVALAVYDYLLMLPVEIRYIWKDQQTFSWKQALYLLTRYLCFVDVSILSAFLFDAELSPNSCGILYRTAAWFEFSGIIVAEVILLLRTHAIWQGSRTILYIIISLSSVAIPGAVVMYLDMSTLKFPVSPIPTIVPCISSGEKSILYIDYALVLGVEFVVIALTICIGLKQWKEQLNPMATVLYRDAFTFSSILFATSIANVTVLAGTSSIALHLLLLEPQRVLHSVLTSRIILHLRIASDDTPEEVETLSTFNAT</sequence>
<reference evidence="3 4" key="1">
    <citation type="submission" date="2015-04" db="EMBL/GenBank/DDBJ databases">
        <title>Complete genome sequence of Schizopora paradoxa KUC8140, a cosmopolitan wood degrader in East Asia.</title>
        <authorList>
            <consortium name="DOE Joint Genome Institute"/>
            <person name="Min B."/>
            <person name="Park H."/>
            <person name="Jang Y."/>
            <person name="Kim J.-J."/>
            <person name="Kim K.H."/>
            <person name="Pangilinan J."/>
            <person name="Lipzen A."/>
            <person name="Riley R."/>
            <person name="Grigoriev I.V."/>
            <person name="Spatafora J.W."/>
            <person name="Choi I.-G."/>
        </authorList>
    </citation>
    <scope>NUCLEOTIDE SEQUENCE [LARGE SCALE GENOMIC DNA]</scope>
    <source>
        <strain evidence="3 4">KUC8140</strain>
    </source>
</reference>
<keyword evidence="1" id="KW-1133">Transmembrane helix</keyword>
<feature type="transmembrane region" description="Helical" evidence="1">
    <location>
        <begin position="125"/>
        <end position="145"/>
    </location>
</feature>
<keyword evidence="1" id="KW-0472">Membrane</keyword>
<proteinExistence type="predicted"/>
<keyword evidence="4" id="KW-1185">Reference proteome</keyword>
<protein>
    <recommendedName>
        <fullName evidence="2">DUF6533 domain-containing protein</fullName>
    </recommendedName>
</protein>
<feature type="transmembrane region" description="Helical" evidence="1">
    <location>
        <begin position="59"/>
        <end position="79"/>
    </location>
</feature>
<evidence type="ECO:0000313" key="4">
    <source>
        <dbReference type="Proteomes" id="UP000053477"/>
    </source>
</evidence>
<accession>A0A0H2SK92</accession>
<evidence type="ECO:0000313" key="3">
    <source>
        <dbReference type="EMBL" id="KLO17496.1"/>
    </source>
</evidence>
<organism evidence="3 4">
    <name type="scientific">Schizopora paradoxa</name>
    <dbReference type="NCBI Taxonomy" id="27342"/>
    <lineage>
        <taxon>Eukaryota</taxon>
        <taxon>Fungi</taxon>
        <taxon>Dikarya</taxon>
        <taxon>Basidiomycota</taxon>
        <taxon>Agaricomycotina</taxon>
        <taxon>Agaricomycetes</taxon>
        <taxon>Hymenochaetales</taxon>
        <taxon>Schizoporaceae</taxon>
        <taxon>Schizopora</taxon>
    </lineage>
</organism>
<dbReference type="Proteomes" id="UP000053477">
    <property type="component" value="Unassembled WGS sequence"/>
</dbReference>
<dbReference type="EMBL" id="KQ085904">
    <property type="protein sequence ID" value="KLO17496.1"/>
    <property type="molecule type" value="Genomic_DNA"/>
</dbReference>